<evidence type="ECO:0000313" key="5">
    <source>
        <dbReference type="EMBL" id="PSB00624.1"/>
    </source>
</evidence>
<evidence type="ECO:0000256" key="1">
    <source>
        <dbReference type="ARBA" id="ARBA00022448"/>
    </source>
</evidence>
<evidence type="ECO:0000259" key="4">
    <source>
        <dbReference type="PROSITE" id="PS50893"/>
    </source>
</evidence>
<keyword evidence="1" id="KW-0813">Transport</keyword>
<feature type="domain" description="ABC transporter" evidence="4">
    <location>
        <begin position="11"/>
        <end position="254"/>
    </location>
</feature>
<proteinExistence type="predicted"/>
<dbReference type="PROSITE" id="PS50893">
    <property type="entry name" value="ABC_TRANSPORTER_2"/>
    <property type="match status" value="1"/>
</dbReference>
<dbReference type="GO" id="GO:0016887">
    <property type="term" value="F:ATP hydrolysis activity"/>
    <property type="evidence" value="ECO:0007669"/>
    <property type="project" value="InterPro"/>
</dbReference>
<dbReference type="Pfam" id="PF00005">
    <property type="entry name" value="ABC_tran"/>
    <property type="match status" value="1"/>
</dbReference>
<dbReference type="InterPro" id="IPR005670">
    <property type="entry name" value="PstB-like"/>
</dbReference>
<dbReference type="RefSeq" id="WP_106291614.1">
    <property type="nucleotide sequence ID" value="NZ_CAWNTC010000225.1"/>
</dbReference>
<dbReference type="EMBL" id="PVWJ01000180">
    <property type="protein sequence ID" value="PSB00624.1"/>
    <property type="molecule type" value="Genomic_DNA"/>
</dbReference>
<evidence type="ECO:0000256" key="3">
    <source>
        <dbReference type="ARBA" id="ARBA00022840"/>
    </source>
</evidence>
<accession>A0A2T1BXG8</accession>
<evidence type="ECO:0000313" key="6">
    <source>
        <dbReference type="Proteomes" id="UP000238762"/>
    </source>
</evidence>
<comment type="caution">
    <text evidence="5">The sequence shown here is derived from an EMBL/GenBank/DDBJ whole genome shotgun (WGS) entry which is preliminary data.</text>
</comment>
<dbReference type="OrthoDB" id="9802185at2"/>
<dbReference type="SUPFAM" id="SSF52540">
    <property type="entry name" value="P-loop containing nucleoside triphosphate hydrolases"/>
    <property type="match status" value="1"/>
</dbReference>
<dbReference type="Gene3D" id="3.40.50.300">
    <property type="entry name" value="P-loop containing nucleotide triphosphate hydrolases"/>
    <property type="match status" value="1"/>
</dbReference>
<dbReference type="InterPro" id="IPR027417">
    <property type="entry name" value="P-loop_NTPase"/>
</dbReference>
<evidence type="ECO:0000256" key="2">
    <source>
        <dbReference type="ARBA" id="ARBA00022741"/>
    </source>
</evidence>
<dbReference type="PANTHER" id="PTHR43423:SF1">
    <property type="entry name" value="ABC TRANSPORTER I FAMILY MEMBER 17"/>
    <property type="match status" value="1"/>
</dbReference>
<reference evidence="5 6" key="2">
    <citation type="submission" date="2018-03" db="EMBL/GenBank/DDBJ databases">
        <title>The ancient ancestry and fast evolution of plastids.</title>
        <authorList>
            <person name="Moore K.R."/>
            <person name="Magnabosco C."/>
            <person name="Momper L."/>
            <person name="Gold D.A."/>
            <person name="Bosak T."/>
            <person name="Fournier G.P."/>
        </authorList>
    </citation>
    <scope>NUCLEOTIDE SEQUENCE [LARGE SCALE GENOMIC DNA]</scope>
    <source>
        <strain evidence="5 6">CCAP 1448/3</strain>
    </source>
</reference>
<dbReference type="CDD" id="cd03260">
    <property type="entry name" value="ABC_PstB_phosphate_transporter"/>
    <property type="match status" value="1"/>
</dbReference>
<name>A0A2T1BXG8_9CYAN</name>
<dbReference type="GO" id="GO:0005524">
    <property type="term" value="F:ATP binding"/>
    <property type="evidence" value="ECO:0007669"/>
    <property type="project" value="UniProtKB-KW"/>
</dbReference>
<dbReference type="SMART" id="SM00382">
    <property type="entry name" value="AAA"/>
    <property type="match status" value="1"/>
</dbReference>
<dbReference type="InterPro" id="IPR003439">
    <property type="entry name" value="ABC_transporter-like_ATP-bd"/>
</dbReference>
<sequence>MLNSIVITPEAEVNNLNFYYGSVHALKNVNLPVYKNCVTSLIGPSGCGKTTLLRCFNRMHDLYPGNRYQGEIWFNSDEVNILGRKVDPIEIRMRISMVFQKPNPFPKSIYENVAYGLRVRGESNRSILDREVEQALRYSALWDEVKDRLNDIASNLSGGQQQRLCIARALATSPEIILFDEPTSALDPISTANIEELISKLKEKVTILIVTHNMQQAARISDFTAFMYLGEIVEFDETKTIFNEPGKKQTQDYIKGRFG</sequence>
<keyword evidence="3 5" id="KW-0067">ATP-binding</keyword>
<dbReference type="InterPro" id="IPR017871">
    <property type="entry name" value="ABC_transporter-like_CS"/>
</dbReference>
<keyword evidence="6" id="KW-1185">Reference proteome</keyword>
<dbReference type="PANTHER" id="PTHR43423">
    <property type="entry name" value="ABC TRANSPORTER I FAMILY MEMBER 17"/>
    <property type="match status" value="1"/>
</dbReference>
<dbReference type="GO" id="GO:0035435">
    <property type="term" value="P:phosphate ion transmembrane transport"/>
    <property type="evidence" value="ECO:0007669"/>
    <property type="project" value="InterPro"/>
</dbReference>
<dbReference type="PROSITE" id="PS00211">
    <property type="entry name" value="ABC_TRANSPORTER_1"/>
    <property type="match status" value="1"/>
</dbReference>
<protein>
    <submittedName>
        <fullName evidence="5">Phosphate ABC transporter ATP-binding protein</fullName>
    </submittedName>
</protein>
<organism evidence="5 6">
    <name type="scientific">Merismopedia glauca CCAP 1448/3</name>
    <dbReference type="NCBI Taxonomy" id="1296344"/>
    <lineage>
        <taxon>Bacteria</taxon>
        <taxon>Bacillati</taxon>
        <taxon>Cyanobacteriota</taxon>
        <taxon>Cyanophyceae</taxon>
        <taxon>Synechococcales</taxon>
        <taxon>Merismopediaceae</taxon>
        <taxon>Merismopedia</taxon>
    </lineage>
</organism>
<dbReference type="NCBIfam" id="TIGR00972">
    <property type="entry name" value="3a0107s01c2"/>
    <property type="match status" value="1"/>
</dbReference>
<dbReference type="AlphaFoldDB" id="A0A2T1BXG8"/>
<dbReference type="Proteomes" id="UP000238762">
    <property type="component" value="Unassembled WGS sequence"/>
</dbReference>
<dbReference type="InterPro" id="IPR003593">
    <property type="entry name" value="AAA+_ATPase"/>
</dbReference>
<dbReference type="GO" id="GO:0016020">
    <property type="term" value="C:membrane"/>
    <property type="evidence" value="ECO:0007669"/>
    <property type="project" value="InterPro"/>
</dbReference>
<reference evidence="5 6" key="1">
    <citation type="submission" date="2018-02" db="EMBL/GenBank/DDBJ databases">
        <authorList>
            <person name="Cohen D.B."/>
            <person name="Kent A.D."/>
        </authorList>
    </citation>
    <scope>NUCLEOTIDE SEQUENCE [LARGE SCALE GENOMIC DNA]</scope>
    <source>
        <strain evidence="5 6">CCAP 1448/3</strain>
    </source>
</reference>
<gene>
    <name evidence="5" type="primary">pstB</name>
    <name evidence="5" type="ORF">C7B64_22505</name>
</gene>
<keyword evidence="2" id="KW-0547">Nucleotide-binding</keyword>
<dbReference type="GO" id="GO:0005315">
    <property type="term" value="F:phosphate transmembrane transporter activity"/>
    <property type="evidence" value="ECO:0007669"/>
    <property type="project" value="InterPro"/>
</dbReference>